<dbReference type="RefSeq" id="XP_016217237.1">
    <property type="nucleotide sequence ID" value="XM_016355221.1"/>
</dbReference>
<dbReference type="OrthoDB" id="4670414at2759"/>
<evidence type="ECO:0000313" key="2">
    <source>
        <dbReference type="Proteomes" id="UP000053259"/>
    </source>
</evidence>
<dbReference type="EMBL" id="KN847533">
    <property type="protein sequence ID" value="KIW07368.1"/>
    <property type="molecule type" value="Genomic_DNA"/>
</dbReference>
<accession>A0A0D2AKJ3</accession>
<organism evidence="1 2">
    <name type="scientific">Verruconis gallopava</name>
    <dbReference type="NCBI Taxonomy" id="253628"/>
    <lineage>
        <taxon>Eukaryota</taxon>
        <taxon>Fungi</taxon>
        <taxon>Dikarya</taxon>
        <taxon>Ascomycota</taxon>
        <taxon>Pezizomycotina</taxon>
        <taxon>Dothideomycetes</taxon>
        <taxon>Pleosporomycetidae</taxon>
        <taxon>Venturiales</taxon>
        <taxon>Sympoventuriaceae</taxon>
        <taxon>Verruconis</taxon>
    </lineage>
</organism>
<dbReference type="AlphaFoldDB" id="A0A0D2AKJ3"/>
<gene>
    <name evidence="1" type="ORF">PV09_02214</name>
</gene>
<keyword evidence="2" id="KW-1185">Reference proteome</keyword>
<proteinExistence type="predicted"/>
<name>A0A0D2AKJ3_9PEZI</name>
<dbReference type="STRING" id="253628.A0A0D2AKJ3"/>
<dbReference type="Proteomes" id="UP000053259">
    <property type="component" value="Unassembled WGS sequence"/>
</dbReference>
<dbReference type="GeneID" id="27310187"/>
<evidence type="ECO:0000313" key="1">
    <source>
        <dbReference type="EMBL" id="KIW07368.1"/>
    </source>
</evidence>
<sequence>MANRQFRTFLPYLRGIDPEALRIGSLYLNPLNPDDGLENKRFEFLQGVDQDQYESEIKPYSWREQRDDRGVSLDFAISKDTAAGFHFSEWLHIDGEANAKIAAVLEGRQGRRLKLRYPQKFLKEKVMTQQGCDEWIRTQASISFKGKFGHHKWKAPEIWMVTGLQLVTGGDVYAAGSRDKKVEGGLGADPSVAAGLPPGTLKVKAEASHEHSEQASNGYGYEDERVWAAQFMEIDIEYGDDDDPALQKREKSKDMLPKTIADFRLKDIADLRARGIRGLKSDGEKRLQPKLRARIVAHEDEELPEDPDGIDIDELPYVDALKGTSWDDYYECFRYLDDIARDSPVSD</sequence>
<dbReference type="HOGENOM" id="CLU_799739_0_0_1"/>
<reference evidence="1 2" key="1">
    <citation type="submission" date="2015-01" db="EMBL/GenBank/DDBJ databases">
        <title>The Genome Sequence of Ochroconis gallopava CBS43764.</title>
        <authorList>
            <consortium name="The Broad Institute Genomics Platform"/>
            <person name="Cuomo C."/>
            <person name="de Hoog S."/>
            <person name="Gorbushina A."/>
            <person name="Stielow B."/>
            <person name="Teixiera M."/>
            <person name="Abouelleil A."/>
            <person name="Chapman S.B."/>
            <person name="Priest M."/>
            <person name="Young S.K."/>
            <person name="Wortman J."/>
            <person name="Nusbaum C."/>
            <person name="Birren B."/>
        </authorList>
    </citation>
    <scope>NUCLEOTIDE SEQUENCE [LARGE SCALE GENOMIC DNA]</scope>
    <source>
        <strain evidence="1 2">CBS 43764</strain>
    </source>
</reference>
<protein>
    <submittedName>
        <fullName evidence="1">Uncharacterized protein</fullName>
    </submittedName>
</protein>
<dbReference type="VEuPathDB" id="FungiDB:PV09_02214"/>
<dbReference type="InParanoid" id="A0A0D2AKJ3"/>